<keyword evidence="3" id="KW-1185">Reference proteome</keyword>
<gene>
    <name evidence="2" type="ORF">OM076_26500</name>
</gene>
<organism evidence="2 3">
    <name type="scientific">Solirubrobacter ginsenosidimutans</name>
    <dbReference type="NCBI Taxonomy" id="490573"/>
    <lineage>
        <taxon>Bacteria</taxon>
        <taxon>Bacillati</taxon>
        <taxon>Actinomycetota</taxon>
        <taxon>Thermoleophilia</taxon>
        <taxon>Solirubrobacterales</taxon>
        <taxon>Solirubrobacteraceae</taxon>
        <taxon>Solirubrobacter</taxon>
    </lineage>
</organism>
<accession>A0A9X3MW95</accession>
<sequence length="79" mass="8106">MLRAVLVTASLALATGPVAAAGAATPDRAACKGGTVARISGKSTCLAKGRACASSKQKEYKKHGYACSHGRLKKVKQEF</sequence>
<dbReference type="EMBL" id="JAPDOD010000028">
    <property type="protein sequence ID" value="MDA0163849.1"/>
    <property type="molecule type" value="Genomic_DNA"/>
</dbReference>
<keyword evidence="1" id="KW-0732">Signal</keyword>
<protein>
    <submittedName>
        <fullName evidence="2">Uncharacterized protein</fullName>
    </submittedName>
</protein>
<dbReference type="AlphaFoldDB" id="A0A9X3MW95"/>
<feature type="signal peptide" evidence="1">
    <location>
        <begin position="1"/>
        <end position="20"/>
    </location>
</feature>
<feature type="chain" id="PRO_5040820365" evidence="1">
    <location>
        <begin position="21"/>
        <end position="79"/>
    </location>
</feature>
<evidence type="ECO:0000256" key="1">
    <source>
        <dbReference type="SAM" id="SignalP"/>
    </source>
</evidence>
<dbReference type="Proteomes" id="UP001149140">
    <property type="component" value="Unassembled WGS sequence"/>
</dbReference>
<proteinExistence type="predicted"/>
<reference evidence="2" key="1">
    <citation type="submission" date="2022-10" db="EMBL/GenBank/DDBJ databases">
        <title>The WGS of Solirubrobacter ginsenosidimutans DSM 21036.</title>
        <authorList>
            <person name="Jiang Z."/>
        </authorList>
    </citation>
    <scope>NUCLEOTIDE SEQUENCE</scope>
    <source>
        <strain evidence="2">DSM 21036</strain>
    </source>
</reference>
<dbReference type="RefSeq" id="WP_270043097.1">
    <property type="nucleotide sequence ID" value="NZ_JAPDOD010000028.1"/>
</dbReference>
<evidence type="ECO:0000313" key="2">
    <source>
        <dbReference type="EMBL" id="MDA0163849.1"/>
    </source>
</evidence>
<comment type="caution">
    <text evidence="2">The sequence shown here is derived from an EMBL/GenBank/DDBJ whole genome shotgun (WGS) entry which is preliminary data.</text>
</comment>
<evidence type="ECO:0000313" key="3">
    <source>
        <dbReference type="Proteomes" id="UP001149140"/>
    </source>
</evidence>
<name>A0A9X3MW95_9ACTN</name>